<dbReference type="HOGENOM" id="CLU_177978_0_0_1"/>
<dbReference type="eggNOG" id="ENOG502S79M">
    <property type="taxonomic scope" value="Eukaryota"/>
</dbReference>
<evidence type="ECO:0000313" key="2">
    <source>
        <dbReference type="EMBL" id="EGE05377.1"/>
    </source>
</evidence>
<reference evidence="3" key="1">
    <citation type="journal article" date="2012" name="MBio">
        <title>Comparative genome analysis of Trichophyton rubrum and related dermatophytes reveals candidate genes involved in infection.</title>
        <authorList>
            <person name="Martinez D.A."/>
            <person name="Oliver B.G."/>
            <person name="Graeser Y."/>
            <person name="Goldberg J.M."/>
            <person name="Li W."/>
            <person name="Martinez-Rossi N.M."/>
            <person name="Monod M."/>
            <person name="Shelest E."/>
            <person name="Barton R.C."/>
            <person name="Birch E."/>
            <person name="Brakhage A.A."/>
            <person name="Chen Z."/>
            <person name="Gurr S.J."/>
            <person name="Heiman D."/>
            <person name="Heitman J."/>
            <person name="Kosti I."/>
            <person name="Rossi A."/>
            <person name="Saif S."/>
            <person name="Samalova M."/>
            <person name="Saunders C.W."/>
            <person name="Shea T."/>
            <person name="Summerbell R.C."/>
            <person name="Xu J."/>
            <person name="Young S."/>
            <person name="Zeng Q."/>
            <person name="Birren B.W."/>
            <person name="Cuomo C.A."/>
            <person name="White T.C."/>
        </authorList>
    </citation>
    <scope>NUCLEOTIDE SEQUENCE [LARGE SCALE GENOMIC DNA]</scope>
    <source>
        <strain evidence="3">ATCC MYA-4606 / CBS 127.97</strain>
    </source>
</reference>
<feature type="compositionally biased region" description="Basic and acidic residues" evidence="1">
    <location>
        <begin position="102"/>
        <end position="114"/>
    </location>
</feature>
<keyword evidence="3" id="KW-1185">Reference proteome</keyword>
<organism evidence="2 3">
    <name type="scientific">Trichophyton equinum (strain ATCC MYA-4606 / CBS 127.97)</name>
    <name type="common">Horse ringworm fungus</name>
    <dbReference type="NCBI Taxonomy" id="559882"/>
    <lineage>
        <taxon>Eukaryota</taxon>
        <taxon>Fungi</taxon>
        <taxon>Dikarya</taxon>
        <taxon>Ascomycota</taxon>
        <taxon>Pezizomycotina</taxon>
        <taxon>Eurotiomycetes</taxon>
        <taxon>Eurotiomycetidae</taxon>
        <taxon>Onygenales</taxon>
        <taxon>Arthrodermataceae</taxon>
        <taxon>Trichophyton</taxon>
    </lineage>
</organism>
<gene>
    <name evidence="2" type="ORF">TEQG_04257</name>
</gene>
<dbReference type="VEuPathDB" id="FungiDB:TEQG_04257"/>
<proteinExistence type="predicted"/>
<dbReference type="EMBL" id="DS995739">
    <property type="protein sequence ID" value="EGE05377.1"/>
    <property type="molecule type" value="Genomic_DNA"/>
</dbReference>
<evidence type="ECO:0000313" key="3">
    <source>
        <dbReference type="Proteomes" id="UP000009169"/>
    </source>
</evidence>
<accession>F2PU09</accession>
<dbReference type="Proteomes" id="UP000009169">
    <property type="component" value="Unassembled WGS sequence"/>
</dbReference>
<feature type="region of interest" description="Disordered" evidence="1">
    <location>
        <begin position="85"/>
        <end position="114"/>
    </location>
</feature>
<sequence>MSRAFSTTRQHLARWLGYKKELLTPEFKWEAEHYSENGAVKKVGEIESIEILHRNDGTSPIHQSRYNPKDKELIISARITPADGGKARTHHIYANGTGTMRVGDKREYSTSTRE</sequence>
<protein>
    <submittedName>
        <fullName evidence="2">Uncharacterized protein</fullName>
    </submittedName>
</protein>
<evidence type="ECO:0000256" key="1">
    <source>
        <dbReference type="SAM" id="MobiDB-lite"/>
    </source>
</evidence>
<name>F2PU09_TRIEC</name>
<dbReference type="AlphaFoldDB" id="F2PU09"/>